<reference evidence="10" key="1">
    <citation type="submission" date="2022-04" db="EMBL/GenBank/DDBJ databases">
        <title>Systematic whole-genome sequencing reveals an unexpected diversity among actinomycetoma pathogens and provides insights into their antibacterial susceptibilities.</title>
        <authorList>
            <person name="Watson A.K."/>
            <person name="Kepplinger B."/>
            <person name="Bakhiet S.M."/>
            <person name="Mhmoud N.A."/>
            <person name="Chapman J."/>
            <person name="Allenby N."/>
            <person name="Mickiewicz K."/>
            <person name="Goodfellow M."/>
            <person name="Fahal A.H."/>
            <person name="Errington J."/>
        </authorList>
    </citation>
    <scope>NUCLEOTIDE SEQUENCE</scope>
    <source>
        <strain evidence="10">SD 504</strain>
    </source>
</reference>
<feature type="transmembrane region" description="Helical" evidence="8">
    <location>
        <begin position="304"/>
        <end position="323"/>
    </location>
</feature>
<dbReference type="Gene3D" id="1.20.1250.20">
    <property type="entry name" value="MFS general substrate transporter like domains"/>
    <property type="match status" value="1"/>
</dbReference>
<evidence type="ECO:0000256" key="7">
    <source>
        <dbReference type="SAM" id="MobiDB-lite"/>
    </source>
</evidence>
<sequence length="439" mass="44164">MTKDSRGTDGISGRRSLRPLTGVLAAMAVALTGTGISAVALPWFVLVTTGSATLTGVVAFCQMAPYVVVKALAGPLVDRTGPRAVSWSTDLVSAVAAAAVPLAHALGLLSFPLLLVLVAVIGAARGPGDLAKEVMVPEAAERGRVPLERATGLSGAIERLASTIGPAVGGSLVALLGPLTGLAVNAVCFALGSVAVGLALPRGMGHAAEETAPPPGEAAPGYWRRFGEGFTFLRGEPLLCTVIGMVGITNLLNAAFNAVLVPVWARESGSGPAAIGLMGSVAGATAVAGSLIAAMAAHRLRRRTVFFAGFLLAGAPKFLVLALDAPLGTVLAVFAVSGFGAGFLNPVIGAVVFERVPRRMLGRVNALGDSLAWSGIPLGGLIAGAAVASVGLMPVLLACGAAYFLTTNLAALRPEWRTMDGRGARDEPEPPTAIGPGRG</sequence>
<dbReference type="Proteomes" id="UP001056383">
    <property type="component" value="Chromosome"/>
</dbReference>
<keyword evidence="3" id="KW-1003">Cell membrane</keyword>
<keyword evidence="2" id="KW-0813">Transport</keyword>
<keyword evidence="4 8" id="KW-0812">Transmembrane</keyword>
<dbReference type="PROSITE" id="PS50850">
    <property type="entry name" value="MFS"/>
    <property type="match status" value="1"/>
</dbReference>
<feature type="transmembrane region" description="Helical" evidence="8">
    <location>
        <begin position="365"/>
        <end position="386"/>
    </location>
</feature>
<evidence type="ECO:0000313" key="10">
    <source>
        <dbReference type="EMBL" id="URN16606.1"/>
    </source>
</evidence>
<evidence type="ECO:0000313" key="11">
    <source>
        <dbReference type="Proteomes" id="UP001056383"/>
    </source>
</evidence>
<protein>
    <submittedName>
        <fullName evidence="10">MFS transporter</fullName>
    </submittedName>
</protein>
<dbReference type="InterPro" id="IPR020846">
    <property type="entry name" value="MFS_dom"/>
</dbReference>
<evidence type="ECO:0000256" key="2">
    <source>
        <dbReference type="ARBA" id="ARBA00022448"/>
    </source>
</evidence>
<feature type="transmembrane region" description="Helical" evidence="8">
    <location>
        <begin position="238"/>
        <end position="261"/>
    </location>
</feature>
<keyword evidence="5 8" id="KW-1133">Transmembrane helix</keyword>
<dbReference type="PANTHER" id="PTHR23513">
    <property type="entry name" value="INTEGRAL MEMBRANE EFFLUX PROTEIN-RELATED"/>
    <property type="match status" value="1"/>
</dbReference>
<feature type="transmembrane region" description="Helical" evidence="8">
    <location>
        <begin position="392"/>
        <end position="412"/>
    </location>
</feature>
<proteinExistence type="predicted"/>
<accession>A0ABY4TGA0</accession>
<feature type="transmembrane region" description="Helical" evidence="8">
    <location>
        <begin position="20"/>
        <end position="46"/>
    </location>
</feature>
<evidence type="ECO:0000256" key="3">
    <source>
        <dbReference type="ARBA" id="ARBA00022475"/>
    </source>
</evidence>
<feature type="transmembrane region" description="Helical" evidence="8">
    <location>
        <begin position="273"/>
        <end position="297"/>
    </location>
</feature>
<feature type="transmembrane region" description="Helical" evidence="8">
    <location>
        <begin position="179"/>
        <end position="200"/>
    </location>
</feature>
<feature type="transmembrane region" description="Helical" evidence="8">
    <location>
        <begin position="94"/>
        <end position="124"/>
    </location>
</feature>
<evidence type="ECO:0000256" key="6">
    <source>
        <dbReference type="ARBA" id="ARBA00023136"/>
    </source>
</evidence>
<evidence type="ECO:0000256" key="1">
    <source>
        <dbReference type="ARBA" id="ARBA00004429"/>
    </source>
</evidence>
<evidence type="ECO:0000256" key="4">
    <source>
        <dbReference type="ARBA" id="ARBA00022692"/>
    </source>
</evidence>
<dbReference type="InterPro" id="IPR036259">
    <property type="entry name" value="MFS_trans_sf"/>
</dbReference>
<dbReference type="RefSeq" id="WP_010469683.1">
    <property type="nucleotide sequence ID" value="NZ_CP095474.1"/>
</dbReference>
<feature type="domain" description="Major facilitator superfamily (MFS) profile" evidence="9">
    <location>
        <begin position="19"/>
        <end position="417"/>
    </location>
</feature>
<evidence type="ECO:0000256" key="5">
    <source>
        <dbReference type="ARBA" id="ARBA00022989"/>
    </source>
</evidence>
<feature type="transmembrane region" description="Helical" evidence="8">
    <location>
        <begin position="329"/>
        <end position="353"/>
    </location>
</feature>
<gene>
    <name evidence="10" type="ORF">MW084_12385</name>
</gene>
<feature type="region of interest" description="Disordered" evidence="7">
    <location>
        <begin position="420"/>
        <end position="439"/>
    </location>
</feature>
<dbReference type="EMBL" id="CP095474">
    <property type="protein sequence ID" value="URN16606.1"/>
    <property type="molecule type" value="Genomic_DNA"/>
</dbReference>
<name>A0ABY4TGA0_9ACTN</name>
<keyword evidence="6 8" id="KW-0472">Membrane</keyword>
<dbReference type="PANTHER" id="PTHR23513:SF9">
    <property type="entry name" value="ENTEROBACTIN EXPORTER ENTS"/>
    <property type="match status" value="1"/>
</dbReference>
<organism evidence="10 11">
    <name type="scientific">Streptomyces sudanensis</name>
    <dbReference type="NCBI Taxonomy" id="436397"/>
    <lineage>
        <taxon>Bacteria</taxon>
        <taxon>Bacillati</taxon>
        <taxon>Actinomycetota</taxon>
        <taxon>Actinomycetes</taxon>
        <taxon>Kitasatosporales</taxon>
        <taxon>Streptomycetaceae</taxon>
        <taxon>Streptomyces</taxon>
    </lineage>
</organism>
<feature type="transmembrane region" description="Helical" evidence="8">
    <location>
        <begin position="52"/>
        <end position="73"/>
    </location>
</feature>
<dbReference type="SUPFAM" id="SSF103473">
    <property type="entry name" value="MFS general substrate transporter"/>
    <property type="match status" value="1"/>
</dbReference>
<evidence type="ECO:0000256" key="8">
    <source>
        <dbReference type="SAM" id="Phobius"/>
    </source>
</evidence>
<dbReference type="Pfam" id="PF05977">
    <property type="entry name" value="MFS_3"/>
    <property type="match status" value="1"/>
</dbReference>
<dbReference type="CDD" id="cd06173">
    <property type="entry name" value="MFS_MefA_like"/>
    <property type="match status" value="1"/>
</dbReference>
<dbReference type="InterPro" id="IPR010290">
    <property type="entry name" value="TM_effector"/>
</dbReference>
<comment type="subcellular location">
    <subcellularLocation>
        <location evidence="1">Cell inner membrane</location>
        <topology evidence="1">Multi-pass membrane protein</topology>
    </subcellularLocation>
</comment>
<evidence type="ECO:0000259" key="9">
    <source>
        <dbReference type="PROSITE" id="PS50850"/>
    </source>
</evidence>
<keyword evidence="11" id="KW-1185">Reference proteome</keyword>